<sequence>MNNVIEKYHCRDISSKKITKDKWFIGSALQSVNYTDLSSGYYYYNQPTIWTRMLSVDPVNPYWEVHNETENFLLIDRSNAEIVYFLQSVLATYVQEKLGECIKLYSFGKGSLGFLDANIQEIELEVPFHINKQRVGNYRKIFALVGDRFYPAIDCTEFQINKRGYFEININLSYLEMLCDQLDCIFCGKRYLEIVDSFGIGSEQLISDQRVIRLISLVETVKFIEKYQITVASNYLGHTVKKIYKLLAIQMFLLKIDIDMLKKCLKGATVEAIDKELVKLQKIDTDLLKKYDPFTLSDRYGITKEIQDALNNSREYVRHYSKKTIKYFTDIPFCGDITGEKDFIETVYKIQAGK</sequence>
<organism evidence="1 2">
    <name type="scientific">Ligilactobacillus murinus</name>
    <dbReference type="NCBI Taxonomy" id="1622"/>
    <lineage>
        <taxon>Bacteria</taxon>
        <taxon>Bacillati</taxon>
        <taxon>Bacillota</taxon>
        <taxon>Bacilli</taxon>
        <taxon>Lactobacillales</taxon>
        <taxon>Lactobacillaceae</taxon>
        <taxon>Ligilactobacillus</taxon>
    </lineage>
</organism>
<dbReference type="EMBL" id="QZFR01000018">
    <property type="protein sequence ID" value="RXV74818.1"/>
    <property type="molecule type" value="Genomic_DNA"/>
</dbReference>
<dbReference type="AlphaFoldDB" id="A0A4Q2AXJ6"/>
<dbReference type="OrthoDB" id="2339620at2"/>
<dbReference type="RefSeq" id="WP_004049609.1">
    <property type="nucleotide sequence ID" value="NZ_BDFM01000330.1"/>
</dbReference>
<accession>A0A4Q2AXJ6</accession>
<comment type="caution">
    <text evidence="1">The sequence shown here is derived from an EMBL/GenBank/DDBJ whole genome shotgun (WGS) entry which is preliminary data.</text>
</comment>
<protein>
    <submittedName>
        <fullName evidence="1">Uncharacterized protein</fullName>
    </submittedName>
</protein>
<proteinExistence type="predicted"/>
<reference evidence="1 2" key="1">
    <citation type="submission" date="2018-09" db="EMBL/GenBank/DDBJ databases">
        <title>Murine metabolic-syndrome-specific gut microbial biobank.</title>
        <authorList>
            <person name="Liu C."/>
        </authorList>
    </citation>
    <scope>NUCLEOTIDE SEQUENCE [LARGE SCALE GENOMIC DNA]</scope>
    <source>
        <strain evidence="1 2">C-30</strain>
    </source>
</reference>
<name>A0A4Q2AXJ6_9LACO</name>
<evidence type="ECO:0000313" key="2">
    <source>
        <dbReference type="Proteomes" id="UP000289316"/>
    </source>
</evidence>
<gene>
    <name evidence="1" type="ORF">D6C19_03815</name>
</gene>
<dbReference type="Proteomes" id="UP000289316">
    <property type="component" value="Unassembled WGS sequence"/>
</dbReference>
<evidence type="ECO:0000313" key="1">
    <source>
        <dbReference type="EMBL" id="RXV74818.1"/>
    </source>
</evidence>